<gene>
    <name evidence="4" type="primary">gb16763</name>
    <name evidence="3" type="synonym">gb16706</name>
    <name evidence="3" type="ORF">PR202_gb16706</name>
    <name evidence="4" type="ORF">PR202_gb16763</name>
</gene>
<feature type="domain" description="FHA" evidence="2">
    <location>
        <begin position="61"/>
        <end position="112"/>
    </location>
</feature>
<dbReference type="SUPFAM" id="SSF49879">
    <property type="entry name" value="SMAD/FHA domain"/>
    <property type="match status" value="1"/>
</dbReference>
<name>A0AAV5F2B9_ELECO</name>
<dbReference type="Gene3D" id="2.60.200.20">
    <property type="match status" value="1"/>
</dbReference>
<dbReference type="Proteomes" id="UP001054889">
    <property type="component" value="Unassembled WGS sequence"/>
</dbReference>
<dbReference type="Pfam" id="PF00498">
    <property type="entry name" value="FHA"/>
    <property type="match status" value="1"/>
</dbReference>
<comment type="caution">
    <text evidence="4">The sequence shown here is derived from an EMBL/GenBank/DDBJ whole genome shotgun (WGS) entry which is preliminary data.</text>
</comment>
<dbReference type="Pfam" id="PF13638">
    <property type="entry name" value="PIN_4"/>
    <property type="match status" value="1"/>
</dbReference>
<dbReference type="AlphaFoldDB" id="A0AAV5F2B9"/>
<keyword evidence="5" id="KW-1185">Reference proteome</keyword>
<dbReference type="PANTHER" id="PTHR22593">
    <property type="entry name" value="TRANSMEMBRANE PROTEIN 18"/>
    <property type="match status" value="1"/>
</dbReference>
<proteinExistence type="predicted"/>
<dbReference type="GO" id="GO:0031965">
    <property type="term" value="C:nuclear membrane"/>
    <property type="evidence" value="ECO:0007669"/>
    <property type="project" value="TreeGrafter"/>
</dbReference>
<evidence type="ECO:0000313" key="3">
    <source>
        <dbReference type="EMBL" id="GJN28564.1"/>
    </source>
</evidence>
<reference evidence="4" key="2">
    <citation type="submission" date="2021-12" db="EMBL/GenBank/DDBJ databases">
        <title>Resequencing data analysis of finger millet.</title>
        <authorList>
            <person name="Hatakeyama M."/>
            <person name="Aluri S."/>
            <person name="Balachadran M.T."/>
            <person name="Sivarajan S.R."/>
            <person name="Poveda L."/>
            <person name="Shimizu-Inatsugi R."/>
            <person name="Schlapbach R."/>
            <person name="Sreeman S.M."/>
            <person name="Shimizu K.K."/>
        </authorList>
    </citation>
    <scope>NUCLEOTIDE SEQUENCE</scope>
</reference>
<dbReference type="PANTHER" id="PTHR22593:SF8">
    <property type="entry name" value="FHA DOMAIN-CONTAINING PROTEIN PS1"/>
    <property type="match status" value="1"/>
</dbReference>
<evidence type="ECO:0000313" key="5">
    <source>
        <dbReference type="Proteomes" id="UP001054889"/>
    </source>
</evidence>
<sequence>MQRDTESAAAVDADGDAAPIAAFAVSKGGVVIKHIFLNGPPPEVMATREPGADEEEEDPPVTVGRHPDCLILVDHPSVSRFHLELRVRRRQRRITVTDLSSVHGTWVSGRRIPPNTTVDLAAGDTLRLGASRREYRLLWLSLREAFEMEDPLPPLIEEDKEEAPSFQESSNQLVPGHRDLVDINTYKNTSQQIVSENTHFLEVIPSAPPLPEFPAQAIYQEQTALSQFHENNEDVTKEKLVDKSPVSEPFSSLIIQDMPARATNAGRPTQPAKQDSSSQVSKKSKLKSVKSLRVDTGRNRDRSSTLSHRFQKQDQNDIAVCSQNCGTECAACIALFGISEFEGTYNKEEMTAEEKVHMNPPVSITMEGNKNEPTNPESCILQDSVDDEKSLSLPRPVELSEPVSENTPVPEVKLNCLSMHPMELSEPVSEYTPVPEVKLNGMSTANLEGSISNNENMDPNKIVEGPKGCQLEGTTYINLFGNMDAQGFQENEEISPLDKENITPYVSGNITMERSNRGLKPTISQELMDSISPLHLEHDIFSEKENSIGNEMKSNGPFSENFSPLISDNTNLQQNLVGLMPSHLEFKDDILSNNENSVFASGKYDVVSSSRQEHLFSDKENVTPASRDRKPIVRRVLGSRMVPSHLEFKDDILSNNENSVFASGKYDVVSSSRQEHLFSDKENVTPASRDRKPIVRRVLGSRMDDSVSAEKTSNMVDHKWGGNQQSAKSKKFHTVDDDVFYSDKENLTPISSRSTKARKGLPKNISSDAGQDHEAFFSDKENLTPLSSARKTRDMSENCARIESAITKKRVSDRLPFQTLMSNSPIKPSSSLGCNCAVARAAAAGDLGIRFEDELNNLSYNLQESGRSGLGMKAWTMVADTDSLLDDESRKSIMLLKGLKGTHLIIPRIVIRELDSMKQREGLFRRSSKATSILQWIDECMENESWWIHVQSTSEMFPVAPTPPATPSAQCIDEEIKIGSGFFNPMALFSPRSFTDIVSPKPEDRVLDCALLFRKLRSEQRVVILSNSVTLKIKAMAEGLLCEGAKEFRESLMNPCSDRFMWAASVPRGSAWSCLDEAALAENYYNSHHHERKRTPRPVDAAKGLKLILRHNSLFAQATNPARKMPLATLASV</sequence>
<dbReference type="SMART" id="SM00240">
    <property type="entry name" value="FHA"/>
    <property type="match status" value="1"/>
</dbReference>
<dbReference type="InterPro" id="IPR008984">
    <property type="entry name" value="SMAD_FHA_dom_sf"/>
</dbReference>
<feature type="region of interest" description="Disordered" evidence="1">
    <location>
        <begin position="776"/>
        <end position="795"/>
    </location>
</feature>
<dbReference type="CDD" id="cd09880">
    <property type="entry name" value="PIN_Smg5-6-like"/>
    <property type="match status" value="1"/>
</dbReference>
<organism evidence="4 5">
    <name type="scientific">Eleusine coracana subsp. coracana</name>
    <dbReference type="NCBI Taxonomy" id="191504"/>
    <lineage>
        <taxon>Eukaryota</taxon>
        <taxon>Viridiplantae</taxon>
        <taxon>Streptophyta</taxon>
        <taxon>Embryophyta</taxon>
        <taxon>Tracheophyta</taxon>
        <taxon>Spermatophyta</taxon>
        <taxon>Magnoliopsida</taxon>
        <taxon>Liliopsida</taxon>
        <taxon>Poales</taxon>
        <taxon>Poaceae</taxon>
        <taxon>PACMAD clade</taxon>
        <taxon>Chloridoideae</taxon>
        <taxon>Cynodonteae</taxon>
        <taxon>Eleusininae</taxon>
        <taxon>Eleusine</taxon>
    </lineage>
</organism>
<protein>
    <recommendedName>
        <fullName evidence="2">FHA domain-containing protein</fullName>
    </recommendedName>
</protein>
<dbReference type="EMBL" id="BQKI01000080">
    <property type="protein sequence ID" value="GJN28615.1"/>
    <property type="molecule type" value="Genomic_DNA"/>
</dbReference>
<dbReference type="PROSITE" id="PS50006">
    <property type="entry name" value="FHA_DOMAIN"/>
    <property type="match status" value="1"/>
</dbReference>
<feature type="region of interest" description="Disordered" evidence="1">
    <location>
        <begin position="263"/>
        <end position="312"/>
    </location>
</feature>
<evidence type="ECO:0000259" key="2">
    <source>
        <dbReference type="PROSITE" id="PS50006"/>
    </source>
</evidence>
<evidence type="ECO:0000313" key="4">
    <source>
        <dbReference type="EMBL" id="GJN28615.1"/>
    </source>
</evidence>
<dbReference type="Gene3D" id="3.40.50.1010">
    <property type="entry name" value="5'-nuclease"/>
    <property type="match status" value="1"/>
</dbReference>
<dbReference type="EMBL" id="BQKI01000080">
    <property type="protein sequence ID" value="GJN28564.1"/>
    <property type="molecule type" value="Genomic_DNA"/>
</dbReference>
<evidence type="ECO:0000256" key="1">
    <source>
        <dbReference type="SAM" id="MobiDB-lite"/>
    </source>
</evidence>
<feature type="region of interest" description="Disordered" evidence="1">
    <location>
        <begin position="42"/>
        <end position="61"/>
    </location>
</feature>
<accession>A0AAV5F2B9</accession>
<feature type="region of interest" description="Disordered" evidence="1">
    <location>
        <begin position="751"/>
        <end position="770"/>
    </location>
</feature>
<dbReference type="InterPro" id="IPR002716">
    <property type="entry name" value="PIN_dom"/>
</dbReference>
<reference evidence="4" key="1">
    <citation type="journal article" date="2018" name="DNA Res.">
        <title>Multiple hybrid de novo genome assembly of finger millet, an orphan allotetraploid crop.</title>
        <authorList>
            <person name="Hatakeyama M."/>
            <person name="Aluri S."/>
            <person name="Balachadran M.T."/>
            <person name="Sivarajan S.R."/>
            <person name="Patrignani A."/>
            <person name="Gruter S."/>
            <person name="Poveda L."/>
            <person name="Shimizu-Inatsugi R."/>
            <person name="Baeten J."/>
            <person name="Francoijs K.J."/>
            <person name="Nataraja K.N."/>
            <person name="Reddy Y.A.N."/>
            <person name="Phadnis S."/>
            <person name="Ravikumar R.L."/>
            <person name="Schlapbach R."/>
            <person name="Sreeman S.M."/>
            <person name="Shimizu K.K."/>
        </authorList>
    </citation>
    <scope>NUCLEOTIDE SEQUENCE</scope>
</reference>
<dbReference type="InterPro" id="IPR000253">
    <property type="entry name" value="FHA_dom"/>
</dbReference>
<feature type="compositionally biased region" description="Basic and acidic residues" evidence="1">
    <location>
        <begin position="292"/>
        <end position="303"/>
    </location>
</feature>